<dbReference type="RefSeq" id="WP_353947417.1">
    <property type="nucleotide sequence ID" value="NZ_CP159535.1"/>
</dbReference>
<dbReference type="KEGG" id="stac:ABII15_38940"/>
<proteinExistence type="predicted"/>
<evidence type="ECO:0000313" key="1">
    <source>
        <dbReference type="EMBL" id="XCJ76008.1"/>
    </source>
</evidence>
<dbReference type="AlphaFoldDB" id="A0AAU8J5C3"/>
<accession>A0AAU8J5C3</accession>
<name>A0AAU8J5C3_9ACTN</name>
<dbReference type="EMBL" id="CP159535">
    <property type="protein sequence ID" value="XCJ76008.1"/>
    <property type="molecule type" value="Genomic_DNA"/>
</dbReference>
<organism evidence="1">
    <name type="scientific">Streptomyces tabacisoli</name>
    <dbReference type="NCBI Taxonomy" id="3156398"/>
    <lineage>
        <taxon>Bacteria</taxon>
        <taxon>Bacillati</taxon>
        <taxon>Actinomycetota</taxon>
        <taxon>Actinomycetes</taxon>
        <taxon>Kitasatosporales</taxon>
        <taxon>Streptomycetaceae</taxon>
        <taxon>Streptomyces</taxon>
    </lineage>
</organism>
<gene>
    <name evidence="1" type="ORF">ABII15_38940</name>
</gene>
<geneLocation type="plasmid" evidence="1">
    <name>punmamed1</name>
</geneLocation>
<reference evidence="1" key="1">
    <citation type="submission" date="2024-06" db="EMBL/GenBank/DDBJ databases">
        <title>Streptomyces sp. strain HUAS MG91 genome sequences.</title>
        <authorList>
            <person name="Mo P."/>
        </authorList>
    </citation>
    <scope>NUCLEOTIDE SEQUENCE</scope>
    <source>
        <strain evidence="1">HUAS MG91</strain>
        <plasmid evidence="1">punmamed1</plasmid>
    </source>
</reference>
<protein>
    <submittedName>
        <fullName evidence="1">Uncharacterized protein</fullName>
    </submittedName>
</protein>
<keyword evidence="1" id="KW-0614">Plasmid</keyword>
<sequence length="79" mass="8336">MSENEMINRAADGWDGEIAASVSADWDGEIAANVSADWDGEIAANVSADWDGEALLDEDLLNAQRNLEAAANDDGLIAE</sequence>